<dbReference type="InterPro" id="IPR011765">
    <property type="entry name" value="Pept_M16_N"/>
</dbReference>
<evidence type="ECO:0000313" key="5">
    <source>
        <dbReference type="Proteomes" id="UP000613255"/>
    </source>
</evidence>
<protein>
    <submittedName>
        <fullName evidence="4">Insulinase family protein</fullName>
    </submittedName>
</protein>
<reference evidence="4" key="1">
    <citation type="submission" date="2020-12" db="EMBL/GenBank/DDBJ databases">
        <title>Pontibaca salina gen. nov., sp. nov., isolated from marine sediment.</title>
        <authorList>
            <person name="Bo J."/>
            <person name="Wang S."/>
            <person name="Song X."/>
            <person name="Du Z."/>
        </authorList>
    </citation>
    <scope>NUCLEOTIDE SEQUENCE</scope>
    <source>
        <strain evidence="4">S1109L</strain>
    </source>
</reference>
<dbReference type="PANTHER" id="PTHR11851:SF224">
    <property type="entry name" value="PROCESSING PROTEASE"/>
    <property type="match status" value="1"/>
</dbReference>
<dbReference type="GO" id="GO:0046872">
    <property type="term" value="F:metal ion binding"/>
    <property type="evidence" value="ECO:0007669"/>
    <property type="project" value="InterPro"/>
</dbReference>
<evidence type="ECO:0000313" key="4">
    <source>
        <dbReference type="EMBL" id="MBI6628484.1"/>
    </source>
</evidence>
<gene>
    <name evidence="4" type="ORF">JAO82_01205</name>
</gene>
<keyword evidence="5" id="KW-1185">Reference proteome</keyword>
<evidence type="ECO:0000256" key="1">
    <source>
        <dbReference type="SAM" id="SignalP"/>
    </source>
</evidence>
<comment type="caution">
    <text evidence="4">The sequence shown here is derived from an EMBL/GenBank/DDBJ whole genome shotgun (WGS) entry which is preliminary data.</text>
</comment>
<dbReference type="Pfam" id="PF05193">
    <property type="entry name" value="Peptidase_M16_C"/>
    <property type="match status" value="1"/>
</dbReference>
<feature type="domain" description="Peptidase M16 N-terminal" evidence="2">
    <location>
        <begin position="40"/>
        <end position="174"/>
    </location>
</feature>
<dbReference type="Proteomes" id="UP000613255">
    <property type="component" value="Unassembled WGS sequence"/>
</dbReference>
<feature type="chain" id="PRO_5038025190" evidence="1">
    <location>
        <begin position="20"/>
        <end position="438"/>
    </location>
</feature>
<accession>A0A934M264</accession>
<evidence type="ECO:0000259" key="2">
    <source>
        <dbReference type="Pfam" id="PF00675"/>
    </source>
</evidence>
<dbReference type="SUPFAM" id="SSF63411">
    <property type="entry name" value="LuxS/MPP-like metallohydrolase"/>
    <property type="match status" value="2"/>
</dbReference>
<dbReference type="EMBL" id="JAEIJD010000001">
    <property type="protein sequence ID" value="MBI6628484.1"/>
    <property type="molecule type" value="Genomic_DNA"/>
</dbReference>
<sequence length="438" mass="47385">MKRLFAALALTLLSLPAWAEVDIAEITSPEGITAWLVEEHEIPFTALELRFRGGTSLDPEDKRGAVYLMTGLLEEGAGDLDARSYARALEEVAASIGYDANSDYVSISARFLTENRDEAVALLRQAIHAPRFDPEAVERVRAQVLSGLSSDLKRPNAIASNAFSQMAFDGHPYGSDGKGTLESVAALSREDLLAAHGAVFARDRLYIGAVGDITAEELGKLVDDLLADLPESGAPIPPLAKVDITGGTTVIDFDTPQSVAVFGQQGIDRDDPDFFAAYILNQILGGGSFESRLMQEVREKRGLTYGVYTYLAPRDLAALYMGGVASANNRMAETVEVIRAEWADLAENGVTQDELDKAKTYLTGAYPLRFDGNARIAGIMVGMQMQGLPIDYIATRNDMVNAVTLDEINRVASELLRPEQLHFVVVGRPDGLDSDAIQ</sequence>
<feature type="domain" description="Peptidase M16 C-terminal" evidence="3">
    <location>
        <begin position="187"/>
        <end position="361"/>
    </location>
</feature>
<keyword evidence="1" id="KW-0732">Signal</keyword>
<dbReference type="Gene3D" id="3.30.830.10">
    <property type="entry name" value="Metalloenzyme, LuxS/M16 peptidase-like"/>
    <property type="match status" value="2"/>
</dbReference>
<dbReference type="InterPro" id="IPR007863">
    <property type="entry name" value="Peptidase_M16_C"/>
</dbReference>
<dbReference type="AlphaFoldDB" id="A0A934M264"/>
<proteinExistence type="predicted"/>
<dbReference type="InterPro" id="IPR050361">
    <property type="entry name" value="MPP/UQCRC_Complex"/>
</dbReference>
<dbReference type="InterPro" id="IPR011249">
    <property type="entry name" value="Metalloenz_LuxS/M16"/>
</dbReference>
<organism evidence="4 5">
    <name type="scientific">Pontibaca salina</name>
    <dbReference type="NCBI Taxonomy" id="2795731"/>
    <lineage>
        <taxon>Bacteria</taxon>
        <taxon>Pseudomonadati</taxon>
        <taxon>Pseudomonadota</taxon>
        <taxon>Alphaproteobacteria</taxon>
        <taxon>Rhodobacterales</taxon>
        <taxon>Roseobacteraceae</taxon>
        <taxon>Pontibaca</taxon>
    </lineage>
</organism>
<dbReference type="PANTHER" id="PTHR11851">
    <property type="entry name" value="METALLOPROTEASE"/>
    <property type="match status" value="1"/>
</dbReference>
<evidence type="ECO:0000259" key="3">
    <source>
        <dbReference type="Pfam" id="PF05193"/>
    </source>
</evidence>
<dbReference type="Pfam" id="PF00675">
    <property type="entry name" value="Peptidase_M16"/>
    <property type="match status" value="1"/>
</dbReference>
<feature type="signal peptide" evidence="1">
    <location>
        <begin position="1"/>
        <end position="19"/>
    </location>
</feature>
<dbReference type="RefSeq" id="WP_198684500.1">
    <property type="nucleotide sequence ID" value="NZ_JAEIJD010000001.1"/>
</dbReference>
<name>A0A934M264_9RHOB</name>